<dbReference type="Gramene" id="TKW14387">
    <property type="protein sequence ID" value="TKW14387"/>
    <property type="gene ID" value="SEVIR_5G164300v2"/>
</dbReference>
<name>A0A4U6UTH9_SETVI</name>
<dbReference type="PRINTS" id="PR00466">
    <property type="entry name" value="GP91PHOX"/>
</dbReference>
<evidence type="ECO:0000259" key="21">
    <source>
        <dbReference type="PROSITE" id="PS51384"/>
    </source>
</evidence>
<feature type="region of interest" description="Disordered" evidence="18">
    <location>
        <begin position="1"/>
        <end position="41"/>
    </location>
</feature>
<protein>
    <recommendedName>
        <fullName evidence="16">Respiratory burst oxidase homolog protein B</fullName>
    </recommendedName>
    <alternativeName>
        <fullName evidence="17">NADPH oxidase RBOHB</fullName>
    </alternativeName>
</protein>
<dbReference type="PROSITE" id="PS51384">
    <property type="entry name" value="FAD_FR"/>
    <property type="match status" value="1"/>
</dbReference>
<dbReference type="EMBL" id="CM016556">
    <property type="protein sequence ID" value="TKW14386.1"/>
    <property type="molecule type" value="Genomic_DNA"/>
</dbReference>
<evidence type="ECO:0000256" key="4">
    <source>
        <dbReference type="ARBA" id="ARBA00022630"/>
    </source>
</evidence>
<dbReference type="SUPFAM" id="SSF52343">
    <property type="entry name" value="Ferredoxin reductase-like, C-terminal NADP-linked domain"/>
    <property type="match status" value="1"/>
</dbReference>
<dbReference type="InterPro" id="IPR050369">
    <property type="entry name" value="RBOH/FRE"/>
</dbReference>
<feature type="compositionally biased region" description="Polar residues" evidence="18">
    <location>
        <begin position="101"/>
        <end position="122"/>
    </location>
</feature>
<evidence type="ECO:0000256" key="5">
    <source>
        <dbReference type="ARBA" id="ARBA00022692"/>
    </source>
</evidence>
<dbReference type="InterPro" id="IPR018247">
    <property type="entry name" value="EF_Hand_1_Ca_BS"/>
</dbReference>
<evidence type="ECO:0000256" key="10">
    <source>
        <dbReference type="ARBA" id="ARBA00022857"/>
    </source>
</evidence>
<dbReference type="Pfam" id="PF08022">
    <property type="entry name" value="FAD_binding_8"/>
    <property type="match status" value="1"/>
</dbReference>
<dbReference type="Pfam" id="PF01794">
    <property type="entry name" value="Ferric_reduct"/>
    <property type="match status" value="1"/>
</dbReference>
<evidence type="ECO:0000256" key="18">
    <source>
        <dbReference type="SAM" id="MobiDB-lite"/>
    </source>
</evidence>
<feature type="domain" description="FAD-binding FR-type" evidence="21">
    <location>
        <begin position="581"/>
        <end position="709"/>
    </location>
</feature>
<evidence type="ECO:0000256" key="11">
    <source>
        <dbReference type="ARBA" id="ARBA00022989"/>
    </source>
</evidence>
<feature type="transmembrane region" description="Helical" evidence="19">
    <location>
        <begin position="350"/>
        <end position="369"/>
    </location>
</feature>
<evidence type="ECO:0000259" key="20">
    <source>
        <dbReference type="PROSITE" id="PS50222"/>
    </source>
</evidence>
<dbReference type="SFLD" id="SFLDG01169">
    <property type="entry name" value="NADPH_oxidase_subgroup_(NOX)"/>
    <property type="match status" value="1"/>
</dbReference>
<keyword evidence="4" id="KW-0285">Flavoprotein</keyword>
<dbReference type="AlphaFoldDB" id="A0A4U6UTH9"/>
<dbReference type="SMART" id="SM00054">
    <property type="entry name" value="EFh"/>
    <property type="match status" value="2"/>
</dbReference>
<dbReference type="OMA" id="FHHATHE"/>
<dbReference type="FunFam" id="3.40.50.80:FF:000034">
    <property type="entry name" value="Respiratory burst oxidase homolog protein B"/>
    <property type="match status" value="1"/>
</dbReference>
<dbReference type="InterPro" id="IPR013130">
    <property type="entry name" value="Fe3_Rdtase_TM_dom"/>
</dbReference>
<dbReference type="Gramene" id="TKW14388">
    <property type="protein sequence ID" value="TKW14388"/>
    <property type="gene ID" value="SEVIR_5G164300v2"/>
</dbReference>
<keyword evidence="7" id="KW-0677">Repeat</keyword>
<keyword evidence="9" id="KW-0106">Calcium</keyword>
<dbReference type="EMBL" id="CM016556">
    <property type="protein sequence ID" value="TKW14388.1"/>
    <property type="molecule type" value="Genomic_DNA"/>
</dbReference>
<dbReference type="GO" id="GO:0005509">
    <property type="term" value="F:calcium ion binding"/>
    <property type="evidence" value="ECO:0007669"/>
    <property type="project" value="InterPro"/>
</dbReference>
<evidence type="ECO:0000256" key="3">
    <source>
        <dbReference type="ARBA" id="ARBA00022559"/>
    </source>
</evidence>
<dbReference type="SUPFAM" id="SSF47473">
    <property type="entry name" value="EF-hand"/>
    <property type="match status" value="1"/>
</dbReference>
<keyword evidence="10" id="KW-0521">NADP</keyword>
<dbReference type="InterPro" id="IPR013623">
    <property type="entry name" value="NADPH_Ox"/>
</dbReference>
<dbReference type="InterPro" id="IPR011992">
    <property type="entry name" value="EF-hand-dom_pair"/>
</dbReference>
<feature type="transmembrane region" description="Helical" evidence="19">
    <location>
        <begin position="531"/>
        <end position="552"/>
    </location>
</feature>
<feature type="compositionally biased region" description="Basic and acidic residues" evidence="18">
    <location>
        <begin position="1"/>
        <end position="18"/>
    </location>
</feature>
<dbReference type="PANTHER" id="PTHR11972:SF64">
    <property type="entry name" value="RESPIRATORY BURST OXIDASE HOMOLOG PROTEIN B"/>
    <property type="match status" value="1"/>
</dbReference>
<keyword evidence="6" id="KW-0479">Metal-binding</keyword>
<organism evidence="22 23">
    <name type="scientific">Setaria viridis</name>
    <name type="common">Green bristlegrass</name>
    <name type="synonym">Setaria italica subsp. viridis</name>
    <dbReference type="NCBI Taxonomy" id="4556"/>
    <lineage>
        <taxon>Eukaryota</taxon>
        <taxon>Viridiplantae</taxon>
        <taxon>Streptophyta</taxon>
        <taxon>Embryophyta</taxon>
        <taxon>Tracheophyta</taxon>
        <taxon>Spermatophyta</taxon>
        <taxon>Magnoliopsida</taxon>
        <taxon>Liliopsida</taxon>
        <taxon>Poales</taxon>
        <taxon>Poaceae</taxon>
        <taxon>PACMAD clade</taxon>
        <taxon>Panicoideae</taxon>
        <taxon>Panicodae</taxon>
        <taxon>Paniceae</taxon>
        <taxon>Cenchrinae</taxon>
        <taxon>Setaria</taxon>
    </lineage>
</organism>
<evidence type="ECO:0000256" key="14">
    <source>
        <dbReference type="ARBA" id="ARBA00055023"/>
    </source>
</evidence>
<dbReference type="InterPro" id="IPR017938">
    <property type="entry name" value="Riboflavin_synthase-like_b-brl"/>
</dbReference>
<keyword evidence="11 19" id="KW-1133">Transmembrane helix</keyword>
<comment type="subunit">
    <text evidence="15">Monomer and homodimer, stabilized by swapping the EF-hand motifs. Interacts with GTP-bound RAC1.</text>
</comment>
<evidence type="ECO:0000256" key="17">
    <source>
        <dbReference type="ARBA" id="ARBA00078090"/>
    </source>
</evidence>
<evidence type="ECO:0000256" key="9">
    <source>
        <dbReference type="ARBA" id="ARBA00022837"/>
    </source>
</evidence>
<keyword evidence="12" id="KW-0560">Oxidoreductase</keyword>
<comment type="similarity">
    <text evidence="2">Belongs to the RBOH (TC 5.B.1.3) family.</text>
</comment>
<dbReference type="InterPro" id="IPR017927">
    <property type="entry name" value="FAD-bd_FR_type"/>
</dbReference>
<dbReference type="CDD" id="cd00051">
    <property type="entry name" value="EFh"/>
    <property type="match status" value="1"/>
</dbReference>
<dbReference type="EMBL" id="CM016556">
    <property type="protein sequence ID" value="TKW14387.1"/>
    <property type="molecule type" value="Genomic_DNA"/>
</dbReference>
<dbReference type="GO" id="GO:0005886">
    <property type="term" value="C:plasma membrane"/>
    <property type="evidence" value="ECO:0007669"/>
    <property type="project" value="TreeGrafter"/>
</dbReference>
<dbReference type="Gene3D" id="1.10.238.10">
    <property type="entry name" value="EF-hand"/>
    <property type="match status" value="1"/>
</dbReference>
<dbReference type="Gene3D" id="2.40.30.10">
    <property type="entry name" value="Translation factors"/>
    <property type="match status" value="1"/>
</dbReference>
<dbReference type="Proteomes" id="UP000298652">
    <property type="component" value="Chromosome 5"/>
</dbReference>
<keyword evidence="23" id="KW-1185">Reference proteome</keyword>
<dbReference type="GO" id="GO:0016174">
    <property type="term" value="F:NAD(P)H oxidase H2O2-forming activity"/>
    <property type="evidence" value="ECO:0007669"/>
    <property type="project" value="TreeGrafter"/>
</dbReference>
<keyword evidence="13 19" id="KW-0472">Membrane</keyword>
<evidence type="ECO:0000256" key="12">
    <source>
        <dbReference type="ARBA" id="ARBA00023002"/>
    </source>
</evidence>
<dbReference type="InterPro" id="IPR039261">
    <property type="entry name" value="FNR_nucleotide-bd"/>
</dbReference>
<sequence length="899" mass="101565">MAGTEAAHDLGSSRRSQDDTATLIPHSGNLEESSGRGVKTTRFKDDDEVVEITLDVQRDSVAIEDVRAVDDSGSGHGGGFDGMSLVSPSSSRSGKLASKLRQVTNGLKLKNSSNRPQQTQVGKNVRKRLDRSKSGAVVALKGLQFVTAKVGQDGWAAVEKRFNQLQVDGVLLRSRFGKCIGMDGSDEFAVQVFDSLARKRGIVKQVLTKDELKDFWEQLSDQGFDNRLRTFFDMVDKNADGRITAEEVKEIITLSASANKLSKLKERAEEYAALIMEELDPTNLGYIELEDLEALLLQSPSQAAARSTITHSSKLSKALSMRLATNEDNGPFYHYWQEFLYFLEENWKRIWVMTLWLSICIGLFIWKFIQYRNRAVFHIMGYCVTTAKGAAETLKFNMALVLFPVCRNTITWIRSKTKIGAVVPFNDNINFHKVIAAGVAVGVALHAGAHLTCDFPRLLHASDAAYEPMKPFFGEKKPPNYWWFVKGTEGWTGVVMLVLMAIAFVLAQPWFRRNRLKDSNPLKKMTGFNAFWFTHHLFVIVYTLLVVHGICLYLSREWYKKTTWMYLAVPVLLYVSERIIRLFRSHDAVRIQKVAVYPGNVLALYMSKPPGFRYRSGQYIFINCRAVSPYEWHPFSITSAPGDDYLSVHIRTRGDWTSRLRTVFSEACRPPTDGESGLLRADLSKGITESNARFPKLLIDGPYGAPAQDYREYDVLLLIGLGIGATPLISIVKDVLNHIQQGGSVAGTEPEGSGRAKKRPFMTKRAYFYWVTREEGSFEWFRGVMNEVAEKDKDRVIELHNHCSSVYEEGDARSALIVMLQELQHAKKGVDILSGTSVKTHFARPNWRKVFKHVAVNHDNQRVGVFYCGEPVLVPQLRQLSADFTHKTNTRFEFHKENF</sequence>
<dbReference type="FunFam" id="2.40.30.10:FF:000019">
    <property type="entry name" value="Respiratory burst oxidase homolog A"/>
    <property type="match status" value="1"/>
</dbReference>
<comment type="function">
    <text evidence="14">Calcium-dependent NADPH oxidase that generates superoxide.</text>
</comment>
<evidence type="ECO:0000256" key="19">
    <source>
        <dbReference type="SAM" id="Phobius"/>
    </source>
</evidence>
<dbReference type="FunFam" id="1.10.238.10:FF:000049">
    <property type="entry name" value="Respiratory burst oxidase homolog A"/>
    <property type="match status" value="1"/>
</dbReference>
<evidence type="ECO:0000256" key="13">
    <source>
        <dbReference type="ARBA" id="ARBA00023136"/>
    </source>
</evidence>
<accession>A0A4U6UTH9</accession>
<evidence type="ECO:0000313" key="22">
    <source>
        <dbReference type="EMBL" id="TKW14387.1"/>
    </source>
</evidence>
<keyword evidence="3" id="KW-0575">Peroxidase</keyword>
<evidence type="ECO:0000256" key="15">
    <source>
        <dbReference type="ARBA" id="ARBA00064277"/>
    </source>
</evidence>
<dbReference type="InterPro" id="IPR000778">
    <property type="entry name" value="Cyt_b245_heavy_chain"/>
</dbReference>
<comment type="subcellular location">
    <subcellularLocation>
        <location evidence="1">Membrane</location>
        <topology evidence="1">Multi-pass membrane protein</topology>
    </subcellularLocation>
</comment>
<dbReference type="SUPFAM" id="SSF63380">
    <property type="entry name" value="Riboflavin synthase domain-like"/>
    <property type="match status" value="1"/>
</dbReference>
<reference evidence="22 23" key="1">
    <citation type="submission" date="2019-03" db="EMBL/GenBank/DDBJ databases">
        <title>WGS assembly of Setaria viridis.</title>
        <authorList>
            <person name="Huang P."/>
            <person name="Jenkins J."/>
            <person name="Grimwood J."/>
            <person name="Barry K."/>
            <person name="Healey A."/>
            <person name="Mamidi S."/>
            <person name="Sreedasyam A."/>
            <person name="Shu S."/>
            <person name="Feldman M."/>
            <person name="Wu J."/>
            <person name="Yu Y."/>
            <person name="Chen C."/>
            <person name="Johnson J."/>
            <person name="Rokhsar D."/>
            <person name="Baxter I."/>
            <person name="Schmutz J."/>
            <person name="Brutnell T."/>
            <person name="Kellogg E."/>
        </authorList>
    </citation>
    <scope>NUCLEOTIDE SEQUENCE [LARGE SCALE GENOMIC DNA]</scope>
    <source>
        <strain evidence="23">cv. A10</strain>
    </source>
</reference>
<dbReference type="Gene3D" id="3.40.50.80">
    <property type="entry name" value="Nucleotide-binding domain of ferredoxin-NADP reductase (FNR) module"/>
    <property type="match status" value="1"/>
</dbReference>
<feature type="transmembrane region" description="Helical" evidence="19">
    <location>
        <begin position="491"/>
        <end position="511"/>
    </location>
</feature>
<dbReference type="Pfam" id="PF13499">
    <property type="entry name" value="EF-hand_7"/>
    <property type="match status" value="1"/>
</dbReference>
<gene>
    <name evidence="22" type="ORF">SEVIR_5G164300v2</name>
</gene>
<dbReference type="Gramene" id="TKW14386">
    <property type="protein sequence ID" value="TKW14386"/>
    <property type="gene ID" value="SEVIR_5G164300v2"/>
</dbReference>
<dbReference type="PANTHER" id="PTHR11972">
    <property type="entry name" value="NADPH OXIDASE"/>
    <property type="match status" value="1"/>
</dbReference>
<evidence type="ECO:0000256" key="7">
    <source>
        <dbReference type="ARBA" id="ARBA00022737"/>
    </source>
</evidence>
<proteinExistence type="inferred from homology"/>
<evidence type="ECO:0000256" key="16">
    <source>
        <dbReference type="ARBA" id="ARBA00067982"/>
    </source>
</evidence>
<dbReference type="PROSITE" id="PS00018">
    <property type="entry name" value="EF_HAND_1"/>
    <property type="match status" value="1"/>
</dbReference>
<evidence type="ECO:0000256" key="1">
    <source>
        <dbReference type="ARBA" id="ARBA00004141"/>
    </source>
</evidence>
<dbReference type="CDD" id="cd06186">
    <property type="entry name" value="NOX_Duox_like_FAD_NADP"/>
    <property type="match status" value="1"/>
</dbReference>
<evidence type="ECO:0000313" key="23">
    <source>
        <dbReference type="Proteomes" id="UP000298652"/>
    </source>
</evidence>
<keyword evidence="5 19" id="KW-0812">Transmembrane</keyword>
<evidence type="ECO:0000256" key="8">
    <source>
        <dbReference type="ARBA" id="ARBA00022827"/>
    </source>
</evidence>
<dbReference type="GO" id="GO:0004601">
    <property type="term" value="F:peroxidase activity"/>
    <property type="evidence" value="ECO:0007669"/>
    <property type="project" value="UniProtKB-KW"/>
</dbReference>
<feature type="domain" description="EF-hand" evidence="20">
    <location>
        <begin position="223"/>
        <end position="258"/>
    </location>
</feature>
<dbReference type="SFLD" id="SFLDG01168">
    <property type="entry name" value="Ferric_reductase_subgroup_(FRE"/>
    <property type="match status" value="1"/>
</dbReference>
<evidence type="ECO:0000256" key="6">
    <source>
        <dbReference type="ARBA" id="ARBA00022723"/>
    </source>
</evidence>
<keyword evidence="8" id="KW-0274">FAD</keyword>
<evidence type="ECO:0000256" key="2">
    <source>
        <dbReference type="ARBA" id="ARBA00007975"/>
    </source>
</evidence>
<dbReference type="Pfam" id="PF08414">
    <property type="entry name" value="NADPH_Ox"/>
    <property type="match status" value="1"/>
</dbReference>
<dbReference type="Pfam" id="PF08030">
    <property type="entry name" value="NAD_binding_6"/>
    <property type="match status" value="1"/>
</dbReference>
<dbReference type="InterPro" id="IPR013121">
    <property type="entry name" value="Fe_red_NAD-bd_6"/>
</dbReference>
<dbReference type="InterPro" id="IPR002048">
    <property type="entry name" value="EF_hand_dom"/>
</dbReference>
<feature type="region of interest" description="Disordered" evidence="18">
    <location>
        <begin position="67"/>
        <end position="128"/>
    </location>
</feature>
<dbReference type="PROSITE" id="PS50222">
    <property type="entry name" value="EF_HAND_2"/>
    <property type="match status" value="1"/>
</dbReference>
<dbReference type="InterPro" id="IPR013112">
    <property type="entry name" value="FAD-bd_8"/>
</dbReference>
<dbReference type="SMR" id="A0A4U6UTH9"/>